<dbReference type="Proteomes" id="UP000753724">
    <property type="component" value="Unassembled WGS sequence"/>
</dbReference>
<sequence>MRPLAFGFRTPAAQDHPAADRRPLGLRVYARCHLAAMVVGVIASFIAQAAVQLVQEPGHASGLPIPSFAPGFVLDMLLFNLVNGLLIDLALWLVLNLRGGVLARWLFVALVGLHALTLPGELARYDGVSRLVQGLSVADLALRLVAAWALVRGGRWGRPAPTSHGAEGLAPPPVPALGMNP</sequence>
<evidence type="ECO:0000313" key="3">
    <source>
        <dbReference type="EMBL" id="NBC36989.1"/>
    </source>
</evidence>
<keyword evidence="2" id="KW-0812">Transmembrane</keyword>
<organism evidence="3 4">
    <name type="scientific">Novosphingobium ovatum</name>
    <dbReference type="NCBI Taxonomy" id="1908523"/>
    <lineage>
        <taxon>Bacteria</taxon>
        <taxon>Pseudomonadati</taxon>
        <taxon>Pseudomonadota</taxon>
        <taxon>Alphaproteobacteria</taxon>
        <taxon>Sphingomonadales</taxon>
        <taxon>Sphingomonadaceae</taxon>
        <taxon>Novosphingobium</taxon>
    </lineage>
</organism>
<reference evidence="4" key="1">
    <citation type="submission" date="2020-01" db="EMBL/GenBank/DDBJ databases">
        <title>Sphingomonas sp. strain CSW-10.</title>
        <authorList>
            <person name="Chen W.-M."/>
        </authorList>
    </citation>
    <scope>NUCLEOTIDE SEQUENCE [LARGE SCALE GENOMIC DNA]</scope>
    <source>
        <strain evidence="4">FSY-8</strain>
    </source>
</reference>
<feature type="transmembrane region" description="Helical" evidence="2">
    <location>
        <begin position="28"/>
        <end position="51"/>
    </location>
</feature>
<comment type="caution">
    <text evidence="3">The sequence shown here is derived from an EMBL/GenBank/DDBJ whole genome shotgun (WGS) entry which is preliminary data.</text>
</comment>
<proteinExistence type="predicted"/>
<evidence type="ECO:0000256" key="1">
    <source>
        <dbReference type="SAM" id="MobiDB-lite"/>
    </source>
</evidence>
<dbReference type="EMBL" id="JAAAPO010000004">
    <property type="protein sequence ID" value="NBC36989.1"/>
    <property type="molecule type" value="Genomic_DNA"/>
</dbReference>
<dbReference type="RefSeq" id="WP_161718659.1">
    <property type="nucleotide sequence ID" value="NZ_JAAAPO010000004.1"/>
</dbReference>
<keyword evidence="2" id="KW-0472">Membrane</keyword>
<evidence type="ECO:0000256" key="2">
    <source>
        <dbReference type="SAM" id="Phobius"/>
    </source>
</evidence>
<feature type="transmembrane region" description="Helical" evidence="2">
    <location>
        <begin position="102"/>
        <end position="119"/>
    </location>
</feature>
<keyword evidence="4" id="KW-1185">Reference proteome</keyword>
<feature type="transmembrane region" description="Helical" evidence="2">
    <location>
        <begin position="71"/>
        <end position="95"/>
    </location>
</feature>
<protein>
    <submittedName>
        <fullName evidence="3">Uncharacterized protein</fullName>
    </submittedName>
</protein>
<name>A0ABW9XEM6_9SPHN</name>
<keyword evidence="2" id="KW-1133">Transmembrane helix</keyword>
<evidence type="ECO:0000313" key="4">
    <source>
        <dbReference type="Proteomes" id="UP000753724"/>
    </source>
</evidence>
<feature type="region of interest" description="Disordered" evidence="1">
    <location>
        <begin position="162"/>
        <end position="181"/>
    </location>
</feature>
<gene>
    <name evidence="3" type="ORF">GTZ99_10520</name>
</gene>
<accession>A0ABW9XEM6</accession>